<organism evidence="6 7">
    <name type="scientific">Fibroporia radiculosa</name>
    <dbReference type="NCBI Taxonomy" id="599839"/>
    <lineage>
        <taxon>Eukaryota</taxon>
        <taxon>Fungi</taxon>
        <taxon>Dikarya</taxon>
        <taxon>Basidiomycota</taxon>
        <taxon>Agaricomycotina</taxon>
        <taxon>Agaricomycetes</taxon>
        <taxon>Polyporales</taxon>
        <taxon>Fibroporiaceae</taxon>
        <taxon>Fibroporia</taxon>
    </lineage>
</organism>
<evidence type="ECO:0000256" key="1">
    <source>
        <dbReference type="ARBA" id="ARBA00022741"/>
    </source>
</evidence>
<dbReference type="GeneID" id="24098716"/>
<keyword evidence="7" id="KW-1185">Reference proteome</keyword>
<dbReference type="SMART" id="SM00490">
    <property type="entry name" value="HELICc"/>
    <property type="match status" value="1"/>
</dbReference>
<dbReference type="SUPFAM" id="SSF52540">
    <property type="entry name" value="P-loop containing nucleoside triphosphate hydrolases"/>
    <property type="match status" value="2"/>
</dbReference>
<dbReference type="SMART" id="SM00487">
    <property type="entry name" value="DEXDc"/>
    <property type="match status" value="1"/>
</dbReference>
<keyword evidence="1" id="KW-0547">Nucleotide-binding</keyword>
<dbReference type="InParanoid" id="J4GRX4"/>
<dbReference type="InterPro" id="IPR050628">
    <property type="entry name" value="SNF2_RAD54_helicase_TF"/>
</dbReference>
<reference evidence="6 7" key="1">
    <citation type="journal article" date="2012" name="Appl. Environ. Microbiol.">
        <title>Short-read sequencing for genomic analysis of the brown rot fungus Fibroporia radiculosa.</title>
        <authorList>
            <person name="Tang J.D."/>
            <person name="Perkins A.D."/>
            <person name="Sonstegard T.S."/>
            <person name="Schroeder S.G."/>
            <person name="Burgess S.C."/>
            <person name="Diehl S.V."/>
        </authorList>
    </citation>
    <scope>NUCLEOTIDE SEQUENCE [LARGE SCALE GENOMIC DNA]</scope>
    <source>
        <strain evidence="6 7">TFFH 294</strain>
    </source>
</reference>
<feature type="region of interest" description="Disordered" evidence="4">
    <location>
        <begin position="319"/>
        <end position="343"/>
    </location>
</feature>
<dbReference type="EMBL" id="HE797129">
    <property type="protein sequence ID" value="CCM03805.1"/>
    <property type="molecule type" value="Genomic_DNA"/>
</dbReference>
<dbReference type="PANTHER" id="PTHR45626">
    <property type="entry name" value="TRANSCRIPTION TERMINATION FACTOR 2-RELATED"/>
    <property type="match status" value="1"/>
</dbReference>
<dbReference type="Pfam" id="PF00176">
    <property type="entry name" value="SNF2-rel_dom"/>
    <property type="match status" value="1"/>
</dbReference>
<proteinExistence type="predicted"/>
<dbReference type="CDD" id="cd18793">
    <property type="entry name" value="SF2_C_SNF"/>
    <property type="match status" value="1"/>
</dbReference>
<dbReference type="GO" id="GO:0006281">
    <property type="term" value="P:DNA repair"/>
    <property type="evidence" value="ECO:0007669"/>
    <property type="project" value="TreeGrafter"/>
</dbReference>
<evidence type="ECO:0000259" key="5">
    <source>
        <dbReference type="PROSITE" id="PS51194"/>
    </source>
</evidence>
<dbReference type="AlphaFoldDB" id="J4GRX4"/>
<evidence type="ECO:0000256" key="4">
    <source>
        <dbReference type="SAM" id="MobiDB-lite"/>
    </source>
</evidence>
<dbReference type="InterPro" id="IPR049730">
    <property type="entry name" value="SNF2/RAD54-like_C"/>
</dbReference>
<dbReference type="STRING" id="599839.J4GRX4"/>
<feature type="domain" description="Helicase C-terminal" evidence="5">
    <location>
        <begin position="985"/>
        <end position="1143"/>
    </location>
</feature>
<dbReference type="InterPro" id="IPR000330">
    <property type="entry name" value="SNF2_N"/>
</dbReference>
<dbReference type="OrthoDB" id="2801544at2759"/>
<dbReference type="GO" id="GO:0005524">
    <property type="term" value="F:ATP binding"/>
    <property type="evidence" value="ECO:0007669"/>
    <property type="project" value="UniProtKB-KW"/>
</dbReference>
<dbReference type="GO" id="GO:0008094">
    <property type="term" value="F:ATP-dependent activity, acting on DNA"/>
    <property type="evidence" value="ECO:0007669"/>
    <property type="project" value="TreeGrafter"/>
</dbReference>
<dbReference type="InterPro" id="IPR014001">
    <property type="entry name" value="Helicase_ATP-bd"/>
</dbReference>
<feature type="region of interest" description="Disordered" evidence="4">
    <location>
        <begin position="596"/>
        <end position="622"/>
    </location>
</feature>
<feature type="compositionally biased region" description="Basic and acidic residues" evidence="4">
    <location>
        <begin position="597"/>
        <end position="606"/>
    </location>
</feature>
<feature type="compositionally biased region" description="Polar residues" evidence="4">
    <location>
        <begin position="1183"/>
        <end position="1195"/>
    </location>
</feature>
<feature type="region of interest" description="Disordered" evidence="4">
    <location>
        <begin position="1161"/>
        <end position="1216"/>
    </location>
</feature>
<sequence>MARKCTICCEACRSNKKTPRRATRTNPYEALGNFLPAGTLSLQLITTDLPCQHCHSEDGWHKFPGYAALSPLVSAEEEPIIQQLDFLIANHFIAATCFSTSSSSGPLAPLLLRIYLIPWDLAGVQGALRVRAEGTITGPARHYMRLLLPQIRQDDREWEGGFVVSDDSKKRFFCDIDNRRMTEIYGDLPSPKPSATYDVLRNIQGMKSNLYRYQRRSVSTMLSRELSPGAMPDPLHIKLTGIDGLVFFLQPASMEILQECPMVSQARGGILCEELGTGKTVMMLALILATLDQISSPEEAVYDPRPVLTPLSYRHFPTAEPATSRRRMAQGGNTKRSDHESPTRIPSLVEFLLHYCRTRPDGLHLRDYQDRLEQQRLWKPLMHNNPFYHHYNSLNPEVIRSNRRQINPGPKVMYLSSATLVVVPMNLFNQWKNEIMKHCHDTLRVLEARTGVALPSAQQLATKYDLILMTYEREPPRISTDIAFVAAYLGLSRESTKNKVDKLHTWTTCTCHSSKGIRIPNCSCKARERVDGVSPLLQIRWKRLVIDEGHISASLSTNLTPFTKQLSIERKWIVTGTPTTNLLGLHFGQGSELQYPEDLHEEKESSPESSLATNSVGRQWTSDDRDDLGKLSKMITHFLGMPQFAGDQRAFDTWVSHPLLESPCPRPGAIQVLTQVMSSVMIRHRIEDLEDEVLLPLLQHDTVLLDLDPFALKSYNIMQAMIVVNAVDSERKDQDYFFHPTQQAALRQLVDNMSQSVIAVMFWRVDEEMRIAADILIKECDDHIQRAHKRGISQQDLSLLEEAVQHARSVADDYVWRGMQKHIYVFHRTHAISTEIYQAWTPLSPSTFQSFDSVLTPDRIGKLREYVIRHPMAPIQNIIRRGQDIREEEREKRYQEIVLSKKKKDPNDTRRKEREAVKQAEALGKQTELQQQLLDLPRKPQTVYSYEIKKDLDSGNIKLVQRKVLGQHTPSPLEGWRLGNSTSTKLDYILKEVLQHSPSEKFLIFSKSALSLAYVAEGLQLIRVKYLQFTSQVNAKERQQRVITFETSDLYRVFLMELKHGARGLNLVSASRVIFCEPVWQADVETQAIKRVHRIGQTRPVIVKTLAIRSTSEEMMVSRREALKGNGGKQPNFTDDWRIRDFIANPKFLSESSHPRLNIDFPLFPGSHHDEDEESESSDSMAIAQNESLSTQLPSDPTPTEPPQKKRRVVRFADDA</sequence>
<evidence type="ECO:0000256" key="2">
    <source>
        <dbReference type="ARBA" id="ARBA00022801"/>
    </source>
</evidence>
<dbReference type="GO" id="GO:0016787">
    <property type="term" value="F:hydrolase activity"/>
    <property type="evidence" value="ECO:0007669"/>
    <property type="project" value="UniProtKB-KW"/>
</dbReference>
<dbReference type="Proteomes" id="UP000006352">
    <property type="component" value="Unassembled WGS sequence"/>
</dbReference>
<dbReference type="Pfam" id="PF00271">
    <property type="entry name" value="Helicase_C"/>
    <property type="match status" value="1"/>
</dbReference>
<accession>J4GRX4</accession>
<gene>
    <name evidence="6" type="ORF">FIBRA_05953</name>
</gene>
<feature type="compositionally biased region" description="Polar residues" evidence="4">
    <location>
        <begin position="607"/>
        <end position="620"/>
    </location>
</feature>
<dbReference type="GO" id="GO:0005634">
    <property type="term" value="C:nucleus"/>
    <property type="evidence" value="ECO:0007669"/>
    <property type="project" value="TreeGrafter"/>
</dbReference>
<dbReference type="RefSeq" id="XP_012183088.1">
    <property type="nucleotide sequence ID" value="XM_012327698.1"/>
</dbReference>
<name>J4GRX4_9APHY</name>
<dbReference type="HOGENOM" id="CLU_003233_0_1_1"/>
<evidence type="ECO:0000313" key="7">
    <source>
        <dbReference type="Proteomes" id="UP000006352"/>
    </source>
</evidence>
<keyword evidence="3" id="KW-0067">ATP-binding</keyword>
<dbReference type="Gene3D" id="3.40.50.300">
    <property type="entry name" value="P-loop containing nucleotide triphosphate hydrolases"/>
    <property type="match status" value="2"/>
</dbReference>
<dbReference type="PANTHER" id="PTHR45626:SF51">
    <property type="entry name" value="SNF2-RELATED DOMAIN-CONTAINING PROTEIN"/>
    <property type="match status" value="1"/>
</dbReference>
<evidence type="ECO:0000313" key="6">
    <source>
        <dbReference type="EMBL" id="CCM03805.1"/>
    </source>
</evidence>
<protein>
    <recommendedName>
        <fullName evidence="5">Helicase C-terminal domain-containing protein</fullName>
    </recommendedName>
</protein>
<evidence type="ECO:0000256" key="3">
    <source>
        <dbReference type="ARBA" id="ARBA00022840"/>
    </source>
</evidence>
<dbReference type="InterPro" id="IPR001650">
    <property type="entry name" value="Helicase_C-like"/>
</dbReference>
<dbReference type="InterPro" id="IPR027417">
    <property type="entry name" value="P-loop_NTPase"/>
</dbReference>
<keyword evidence="2" id="KW-0378">Hydrolase</keyword>
<dbReference type="PROSITE" id="PS51194">
    <property type="entry name" value="HELICASE_CTER"/>
    <property type="match status" value="1"/>
</dbReference>